<reference evidence="1 2" key="1">
    <citation type="submission" date="2015-05" db="EMBL/GenBank/DDBJ databases">
        <title>Evolution of Trichinella species and genotypes.</title>
        <authorList>
            <person name="Korhonen P.K."/>
            <person name="Edoardo P."/>
            <person name="Giuseppe L.R."/>
            <person name="Gasser R.B."/>
        </authorList>
    </citation>
    <scope>NUCLEOTIDE SEQUENCE [LARGE SCALE GENOMIC DNA]</scope>
    <source>
        <strain evidence="1">ISS10</strain>
    </source>
</reference>
<keyword evidence="2" id="KW-1185">Reference proteome</keyword>
<dbReference type="Proteomes" id="UP000054721">
    <property type="component" value="Unassembled WGS sequence"/>
</dbReference>
<protein>
    <submittedName>
        <fullName evidence="1">Uncharacterized protein</fullName>
    </submittedName>
</protein>
<evidence type="ECO:0000313" key="1">
    <source>
        <dbReference type="EMBL" id="KRZ50778.1"/>
    </source>
</evidence>
<organism evidence="1 2">
    <name type="scientific">Trichinella nativa</name>
    <dbReference type="NCBI Taxonomy" id="6335"/>
    <lineage>
        <taxon>Eukaryota</taxon>
        <taxon>Metazoa</taxon>
        <taxon>Ecdysozoa</taxon>
        <taxon>Nematoda</taxon>
        <taxon>Enoplea</taxon>
        <taxon>Dorylaimia</taxon>
        <taxon>Trichinellida</taxon>
        <taxon>Trichinellidae</taxon>
        <taxon>Trichinella</taxon>
    </lineage>
</organism>
<dbReference type="OrthoDB" id="10065496at2759"/>
<comment type="caution">
    <text evidence="1">The sequence shown here is derived from an EMBL/GenBank/DDBJ whole genome shotgun (WGS) entry which is preliminary data.</text>
</comment>
<evidence type="ECO:0000313" key="2">
    <source>
        <dbReference type="Proteomes" id="UP000054721"/>
    </source>
</evidence>
<name>A0A0V1KTX1_9BILA</name>
<gene>
    <name evidence="1" type="ORF">T02_5775</name>
</gene>
<proteinExistence type="predicted"/>
<sequence length="259" mass="30292">MVDYQRSIFYTVSMLRNLLFIMYSDSSSLWLSNADSMTEAVDLSTLWSKIRTILYATDGDVKELVQACEQFKTLFESQANSDGHVQLLASLFKMQCMGFYYPNTLELFLEIFLRCFGLLIPIVGMPDPRADKKKQSDRLIRVGRKVLHLYFPEDFQRGTNILLALIKVAQDDAERFKNGLNFNERCKYSRRIWRSVSLFNSMISIFSTEERQWNQHREFLQFLDTMVPMLTRIAVLMLRTSEGRRSAITTQNYIGVDFQ</sequence>
<accession>A0A0V1KTX1</accession>
<dbReference type="AlphaFoldDB" id="A0A0V1KTX1"/>
<dbReference type="EMBL" id="JYDW01000250">
    <property type="protein sequence ID" value="KRZ50778.1"/>
    <property type="molecule type" value="Genomic_DNA"/>
</dbReference>